<comment type="similarity">
    <text evidence="1">Belongs to the LEA type SMP family.</text>
</comment>
<evidence type="ECO:0000313" key="5">
    <source>
        <dbReference type="Proteomes" id="UP000515121"/>
    </source>
</evidence>
<dbReference type="RefSeq" id="XP_022769531.1">
    <property type="nucleotide sequence ID" value="XM_022913796.1"/>
</dbReference>
<evidence type="ECO:0000259" key="4">
    <source>
        <dbReference type="Pfam" id="PF04927"/>
    </source>
</evidence>
<evidence type="ECO:0000256" key="3">
    <source>
        <dbReference type="SAM" id="MobiDB-lite"/>
    </source>
</evidence>
<feature type="domain" description="SMP" evidence="4">
    <location>
        <begin position="45"/>
        <end position="100"/>
    </location>
</feature>
<keyword evidence="2" id="KW-0677">Repeat</keyword>
<dbReference type="InterPro" id="IPR007011">
    <property type="entry name" value="LEA_SMP_dom"/>
</dbReference>
<evidence type="ECO:0000313" key="6">
    <source>
        <dbReference type="RefSeq" id="XP_022769531.1"/>
    </source>
</evidence>
<dbReference type="Pfam" id="PF04927">
    <property type="entry name" value="SMP"/>
    <property type="match status" value="1"/>
</dbReference>
<organism evidence="5 6">
    <name type="scientific">Durio zibethinus</name>
    <name type="common">Durian</name>
    <dbReference type="NCBI Taxonomy" id="66656"/>
    <lineage>
        <taxon>Eukaryota</taxon>
        <taxon>Viridiplantae</taxon>
        <taxon>Streptophyta</taxon>
        <taxon>Embryophyta</taxon>
        <taxon>Tracheophyta</taxon>
        <taxon>Spermatophyta</taxon>
        <taxon>Magnoliopsida</taxon>
        <taxon>eudicotyledons</taxon>
        <taxon>Gunneridae</taxon>
        <taxon>Pentapetalae</taxon>
        <taxon>rosids</taxon>
        <taxon>malvids</taxon>
        <taxon>Malvales</taxon>
        <taxon>Malvaceae</taxon>
        <taxon>Helicteroideae</taxon>
        <taxon>Durio</taxon>
    </lineage>
</organism>
<dbReference type="OrthoDB" id="2014755at2759"/>
<protein>
    <submittedName>
        <fullName evidence="6">Late embryogenesis abundant protein D-34-like</fullName>
    </submittedName>
</protein>
<feature type="compositionally biased region" description="Polar residues" evidence="3">
    <location>
        <begin position="15"/>
        <end position="29"/>
    </location>
</feature>
<dbReference type="GeneID" id="111313075"/>
<sequence>TGHSALIRFLFSPSHPITQPPINETISQQKPRRPWADQPPDQEPIKFGDVFNITGELASKPIGPQDAAAMQSAETLVLGQTRKNGPAAVMLSASTANERAGLDSHDEADVA</sequence>
<dbReference type="KEGG" id="dzi:111313075"/>
<dbReference type="AlphaFoldDB" id="A0A6P6AXL2"/>
<feature type="non-terminal residue" evidence="6">
    <location>
        <position position="1"/>
    </location>
</feature>
<evidence type="ECO:0000256" key="1">
    <source>
        <dbReference type="ARBA" id="ARBA00010733"/>
    </source>
</evidence>
<keyword evidence="5" id="KW-1185">Reference proteome</keyword>
<evidence type="ECO:0000256" key="2">
    <source>
        <dbReference type="ARBA" id="ARBA00022737"/>
    </source>
</evidence>
<dbReference type="InterPro" id="IPR042971">
    <property type="entry name" value="LEA_SMP"/>
</dbReference>
<proteinExistence type="inferred from homology"/>
<gene>
    <name evidence="6" type="primary">LOC111313075</name>
</gene>
<feature type="region of interest" description="Disordered" evidence="3">
    <location>
        <begin position="13"/>
        <end position="44"/>
    </location>
</feature>
<accession>A0A6P6AXL2</accession>
<dbReference type="PANTHER" id="PTHR31174">
    <property type="entry name" value="SEED MATURATION FAMILY PROTEIN"/>
    <property type="match status" value="1"/>
</dbReference>
<dbReference type="Proteomes" id="UP000515121">
    <property type="component" value="Unplaced"/>
</dbReference>
<reference evidence="6" key="1">
    <citation type="submission" date="2025-08" db="UniProtKB">
        <authorList>
            <consortium name="RefSeq"/>
        </authorList>
    </citation>
    <scope>IDENTIFICATION</scope>
    <source>
        <tissue evidence="6">Fruit stalk</tissue>
    </source>
</reference>
<name>A0A6P6AXL2_DURZI</name>
<dbReference type="PANTHER" id="PTHR31174:SF7">
    <property type="entry name" value="LATE EMBRYOGENESIS ABUNDANT PROTEIN 31-RELATED"/>
    <property type="match status" value="1"/>
</dbReference>